<dbReference type="InterPro" id="IPR001834">
    <property type="entry name" value="CBR-like"/>
</dbReference>
<dbReference type="SUPFAM" id="SSF52343">
    <property type="entry name" value="Ferredoxin reductase-like, C-terminal NADP-linked domain"/>
    <property type="match status" value="1"/>
</dbReference>
<feature type="binding site" evidence="14">
    <location>
        <position position="120"/>
    </location>
    <ligand>
        <name>FAD</name>
        <dbReference type="ChEBI" id="CHEBI:57692"/>
    </ligand>
</feature>
<dbReference type="InterPro" id="IPR017938">
    <property type="entry name" value="Riboflavin_synthase-like_b-brl"/>
</dbReference>
<dbReference type="OMA" id="NNFDEPG"/>
<feature type="binding site" evidence="14">
    <location>
        <position position="122"/>
    </location>
    <ligand>
        <name>FAD</name>
        <dbReference type="ChEBI" id="CHEBI:57692"/>
    </ligand>
</feature>
<evidence type="ECO:0000256" key="14">
    <source>
        <dbReference type="PIRSR" id="PIRSR601834-1"/>
    </source>
</evidence>
<keyword evidence="18" id="KW-1185">Reference proteome</keyword>
<feature type="domain" description="FAD-binding FR-type" evidence="16">
    <location>
        <begin position="50"/>
        <end position="154"/>
    </location>
</feature>
<evidence type="ECO:0000256" key="15">
    <source>
        <dbReference type="RuleBase" id="RU361226"/>
    </source>
</evidence>
<dbReference type="OrthoDB" id="432685at2759"/>
<dbReference type="PANTHER" id="PTHR19370">
    <property type="entry name" value="NADH-CYTOCHROME B5 REDUCTASE"/>
    <property type="match status" value="1"/>
</dbReference>
<dbReference type="PANTHER" id="PTHR19370:SF171">
    <property type="entry name" value="NADH-CYTOCHROME B5 REDUCTASE 2"/>
    <property type="match status" value="1"/>
</dbReference>
<feature type="binding site" evidence="14">
    <location>
        <position position="104"/>
    </location>
    <ligand>
        <name>FAD</name>
        <dbReference type="ChEBI" id="CHEBI:57692"/>
    </ligand>
</feature>
<feature type="binding site" evidence="14">
    <location>
        <position position="128"/>
    </location>
    <ligand>
        <name>FAD</name>
        <dbReference type="ChEBI" id="CHEBI:57692"/>
    </ligand>
</feature>
<evidence type="ECO:0000256" key="6">
    <source>
        <dbReference type="ARBA" id="ARBA00022787"/>
    </source>
</evidence>
<feature type="binding site" evidence="14">
    <location>
        <position position="171"/>
    </location>
    <ligand>
        <name>FAD</name>
        <dbReference type="ChEBI" id="CHEBI:57692"/>
    </ligand>
</feature>
<evidence type="ECO:0000256" key="11">
    <source>
        <dbReference type="ARBA" id="ARBA00023128"/>
    </source>
</evidence>
<dbReference type="InterPro" id="IPR001433">
    <property type="entry name" value="OxRdtase_FAD/NAD-bd"/>
</dbReference>
<dbReference type="EMBL" id="HE612862">
    <property type="protein sequence ID" value="CCE63857.1"/>
    <property type="molecule type" value="Genomic_DNA"/>
</dbReference>
<dbReference type="FunFam" id="3.40.50.80:FF:000009">
    <property type="entry name" value="NADH-cytochrome b5 reductase"/>
    <property type="match status" value="1"/>
</dbReference>
<evidence type="ECO:0000256" key="4">
    <source>
        <dbReference type="ARBA" id="ARBA00022630"/>
    </source>
</evidence>
<keyword evidence="10 15" id="KW-0520">NAD</keyword>
<evidence type="ECO:0000256" key="3">
    <source>
        <dbReference type="ARBA" id="ARBA00006105"/>
    </source>
</evidence>
<dbReference type="SUPFAM" id="SSF63380">
    <property type="entry name" value="Riboflavin synthase domain-like"/>
    <property type="match status" value="1"/>
</dbReference>
<evidence type="ECO:0000313" key="18">
    <source>
        <dbReference type="Proteomes" id="UP000005666"/>
    </source>
</evidence>
<evidence type="ECO:0000256" key="5">
    <source>
        <dbReference type="ARBA" id="ARBA00022692"/>
    </source>
</evidence>
<dbReference type="Pfam" id="PF00970">
    <property type="entry name" value="FAD_binding_6"/>
    <property type="match status" value="1"/>
</dbReference>
<sequence>MLTASIRRTSAKTVLGGLAAIAAASYLTKHLSTLRNDSPKTFQNFRGPFFGWIDLPISKIEDLSSDARRFTFKLPLETQISGVEPISFLLTKPTGTWGPWNIRPYTPISSQHKEGEIEFVVKKIDGGKMSSHLFSLKVNDTVSFNGPISRKAWKANEYDSVTLLGAGSGITPLYQLINSILLNPEDKTKITLLYGNKTAEDILLHRELEELKSKHPERLAIKYYLSNSSKSTEFAKSGYISKDDLKEQIPSPDEKTFVFVCGPDEFVKAYAGAQGRLLSQGKFGGILSTLGYNEQQVFKI</sequence>
<accession>G8BVC9</accession>
<dbReference type="GO" id="GO:0006696">
    <property type="term" value="P:ergosterol biosynthetic process"/>
    <property type="evidence" value="ECO:0007669"/>
    <property type="project" value="TreeGrafter"/>
</dbReference>
<dbReference type="AlphaFoldDB" id="G8BVC9"/>
<dbReference type="Gene3D" id="2.40.30.10">
    <property type="entry name" value="Translation factors"/>
    <property type="match status" value="1"/>
</dbReference>
<dbReference type="HOGENOM" id="CLU_003827_9_1_1"/>
<dbReference type="Gene3D" id="3.40.50.80">
    <property type="entry name" value="Nucleotide-binding domain of ferredoxin-NADP reductase (FNR) module"/>
    <property type="match status" value="1"/>
</dbReference>
<evidence type="ECO:0000256" key="10">
    <source>
        <dbReference type="ARBA" id="ARBA00023027"/>
    </source>
</evidence>
<evidence type="ECO:0000256" key="7">
    <source>
        <dbReference type="ARBA" id="ARBA00022827"/>
    </source>
</evidence>
<name>G8BVC9_TETPH</name>
<evidence type="ECO:0000256" key="8">
    <source>
        <dbReference type="ARBA" id="ARBA00022989"/>
    </source>
</evidence>
<dbReference type="InterPro" id="IPR017927">
    <property type="entry name" value="FAD-bd_FR_type"/>
</dbReference>
<keyword evidence="6" id="KW-1000">Mitochondrion outer membrane</keyword>
<dbReference type="CDD" id="cd06183">
    <property type="entry name" value="cyt_b5_reduct_like"/>
    <property type="match status" value="1"/>
</dbReference>
<dbReference type="InterPro" id="IPR039261">
    <property type="entry name" value="FNR_nucleotide-bd"/>
</dbReference>
<dbReference type="GeneID" id="11535769"/>
<feature type="binding site" evidence="14">
    <location>
        <position position="129"/>
    </location>
    <ligand>
        <name>FAD</name>
        <dbReference type="ChEBI" id="CHEBI:57692"/>
    </ligand>
</feature>
<dbReference type="InterPro" id="IPR001709">
    <property type="entry name" value="Flavoprot_Pyr_Nucl_cyt_Rdtase"/>
</dbReference>
<dbReference type="EC" id="1.6.2.2" evidence="15"/>
<comment type="similarity">
    <text evidence="3 15">Belongs to the flavoprotein pyridine nucleotide cytochrome reductase family.</text>
</comment>
<feature type="binding site" evidence="14">
    <location>
        <position position="105"/>
    </location>
    <ligand>
        <name>FAD</name>
        <dbReference type="ChEBI" id="CHEBI:57692"/>
    </ligand>
</feature>
<evidence type="ECO:0000259" key="16">
    <source>
        <dbReference type="PROSITE" id="PS51384"/>
    </source>
</evidence>
<dbReference type="GO" id="GO:0090524">
    <property type="term" value="F:cytochrome-b5 reductase activity, acting on NADH"/>
    <property type="evidence" value="ECO:0007669"/>
    <property type="project" value="UniProtKB-EC"/>
</dbReference>
<dbReference type="PROSITE" id="PS51384">
    <property type="entry name" value="FAD_FR"/>
    <property type="match status" value="1"/>
</dbReference>
<evidence type="ECO:0000256" key="9">
    <source>
        <dbReference type="ARBA" id="ARBA00023002"/>
    </source>
</evidence>
<dbReference type="STRING" id="1071381.G8BVC9"/>
<evidence type="ECO:0000313" key="17">
    <source>
        <dbReference type="EMBL" id="CCE63857.1"/>
    </source>
</evidence>
<feature type="binding site" evidence="14">
    <location>
        <position position="103"/>
    </location>
    <ligand>
        <name>FAD</name>
        <dbReference type="ChEBI" id="CHEBI:57692"/>
    </ligand>
</feature>
<dbReference type="Pfam" id="PF00175">
    <property type="entry name" value="NAD_binding_1"/>
    <property type="match status" value="1"/>
</dbReference>
<keyword evidence="7 14" id="KW-0274">FAD</keyword>
<dbReference type="RefSeq" id="XP_003686291.1">
    <property type="nucleotide sequence ID" value="XM_003686243.1"/>
</dbReference>
<dbReference type="KEGG" id="tpf:TPHA_0G00160"/>
<protein>
    <recommendedName>
        <fullName evidence="15">NADH-cytochrome b5 reductase</fullName>
        <ecNumber evidence="15">1.6.2.2</ecNumber>
    </recommendedName>
</protein>
<keyword evidence="12" id="KW-0472">Membrane</keyword>
<dbReference type="PRINTS" id="PR00406">
    <property type="entry name" value="CYTB5RDTASE"/>
</dbReference>
<dbReference type="Proteomes" id="UP000005666">
    <property type="component" value="Chromosome 7"/>
</dbReference>
<reference evidence="17 18" key="1">
    <citation type="journal article" date="2011" name="Proc. Natl. Acad. Sci. U.S.A.">
        <title>Evolutionary erosion of yeast sex chromosomes by mating-type switching accidents.</title>
        <authorList>
            <person name="Gordon J.L."/>
            <person name="Armisen D."/>
            <person name="Proux-Wera E."/>
            <person name="Oheigeartaigh S.S."/>
            <person name="Byrne K.P."/>
            <person name="Wolfe K.H."/>
        </authorList>
    </citation>
    <scope>NUCLEOTIDE SEQUENCE [LARGE SCALE GENOMIC DNA]</scope>
    <source>
        <strain evidence="18">ATCC 24235 / CBS 4417 / NBRC 1672 / NRRL Y-8282 / UCD 70-5</strain>
    </source>
</reference>
<evidence type="ECO:0000256" key="12">
    <source>
        <dbReference type="ARBA" id="ARBA00023136"/>
    </source>
</evidence>
<organism evidence="17 18">
    <name type="scientific">Tetrapisispora phaffii (strain ATCC 24235 / CBS 4417 / NBRC 1672 / NRRL Y-8282 / UCD 70-5)</name>
    <name type="common">Yeast</name>
    <name type="synonym">Fabospora phaffii</name>
    <dbReference type="NCBI Taxonomy" id="1071381"/>
    <lineage>
        <taxon>Eukaryota</taxon>
        <taxon>Fungi</taxon>
        <taxon>Dikarya</taxon>
        <taxon>Ascomycota</taxon>
        <taxon>Saccharomycotina</taxon>
        <taxon>Saccharomycetes</taxon>
        <taxon>Saccharomycetales</taxon>
        <taxon>Saccharomycetaceae</taxon>
        <taxon>Tetrapisispora</taxon>
    </lineage>
</organism>
<evidence type="ECO:0000256" key="1">
    <source>
        <dbReference type="ARBA" id="ARBA00001974"/>
    </source>
</evidence>
<evidence type="ECO:0000256" key="13">
    <source>
        <dbReference type="ARBA" id="ARBA00047682"/>
    </source>
</evidence>
<proteinExistence type="inferred from homology"/>
<dbReference type="PRINTS" id="PR00371">
    <property type="entry name" value="FPNCR"/>
</dbReference>
<keyword evidence="11" id="KW-0496">Mitochondrion</keyword>
<feature type="binding site" evidence="14">
    <location>
        <position position="130"/>
    </location>
    <ligand>
        <name>FAD</name>
        <dbReference type="ChEBI" id="CHEBI:57692"/>
    </ligand>
</feature>
<evidence type="ECO:0000256" key="2">
    <source>
        <dbReference type="ARBA" id="ARBA00004572"/>
    </source>
</evidence>
<keyword evidence="5" id="KW-0812">Transmembrane</keyword>
<keyword evidence="4 14" id="KW-0285">Flavoprotein</keyword>
<dbReference type="InterPro" id="IPR008333">
    <property type="entry name" value="Cbr1-like_FAD-bd_dom"/>
</dbReference>
<comment type="subcellular location">
    <subcellularLocation>
        <location evidence="2">Mitochondrion outer membrane</location>
        <topology evidence="2">Single-pass membrane protein</topology>
    </subcellularLocation>
</comment>
<gene>
    <name evidence="17" type="primary">TPHA0G00160</name>
    <name evidence="17" type="ordered locus">TPHA_0G00160</name>
</gene>
<comment type="catalytic activity">
    <reaction evidence="13 15">
        <text>2 Fe(III)-[cytochrome b5] + NADH = 2 Fe(II)-[cytochrome b5] + NAD(+) + H(+)</text>
        <dbReference type="Rhea" id="RHEA:46680"/>
        <dbReference type="Rhea" id="RHEA-COMP:10438"/>
        <dbReference type="Rhea" id="RHEA-COMP:10439"/>
        <dbReference type="ChEBI" id="CHEBI:15378"/>
        <dbReference type="ChEBI" id="CHEBI:29033"/>
        <dbReference type="ChEBI" id="CHEBI:29034"/>
        <dbReference type="ChEBI" id="CHEBI:57540"/>
        <dbReference type="ChEBI" id="CHEBI:57945"/>
        <dbReference type="EC" id="1.6.2.2"/>
    </reaction>
</comment>
<dbReference type="eggNOG" id="KOG0534">
    <property type="taxonomic scope" value="Eukaryota"/>
</dbReference>
<keyword evidence="8" id="KW-1133">Transmembrane helix</keyword>
<keyword evidence="9 15" id="KW-0560">Oxidoreductase</keyword>
<comment type="cofactor">
    <cofactor evidence="1 14 15">
        <name>FAD</name>
        <dbReference type="ChEBI" id="CHEBI:57692"/>
    </cofactor>
</comment>
<dbReference type="GO" id="GO:0005741">
    <property type="term" value="C:mitochondrial outer membrane"/>
    <property type="evidence" value="ECO:0007669"/>
    <property type="project" value="UniProtKB-SubCell"/>
</dbReference>